<keyword evidence="4" id="KW-1185">Reference proteome</keyword>
<evidence type="ECO:0000256" key="2">
    <source>
        <dbReference type="SAM" id="Phobius"/>
    </source>
</evidence>
<dbReference type="RefSeq" id="WP_138155328.1">
    <property type="nucleotide sequence ID" value="NZ_JRPC02000050.1"/>
</dbReference>
<reference evidence="3 4" key="1">
    <citation type="journal article" date="2014" name="Genome Announc.">
        <title>Draft genome sequences of eight enterohepatic helicobacter species isolated from both laboratory and wild rodents.</title>
        <authorList>
            <person name="Sheh A."/>
            <person name="Shen Z."/>
            <person name="Fox J.G."/>
        </authorList>
    </citation>
    <scope>NUCLEOTIDE SEQUENCE [LARGE SCALE GENOMIC DNA]</scope>
    <source>
        <strain evidence="3 4">MIT-03-7007</strain>
    </source>
</reference>
<name>A0A4U8UBS4_9HELI</name>
<gene>
    <name evidence="3" type="ORF">LS72_010150</name>
</gene>
<comment type="caution">
    <text evidence="3">The sequence shown here is derived from an EMBL/GenBank/DDBJ whole genome shotgun (WGS) entry which is preliminary data.</text>
</comment>
<keyword evidence="2" id="KW-0472">Membrane</keyword>
<accession>A0A4U8UBS4</accession>
<sequence length="147" mass="16628">MSGYTMQRETTYHLNESFKALLASAFSNPQQSEVFIKAFEEVVNDRATTQAIRLDRLKDEAIQEIRNELLTKEVFQSEMKATKEVLQSQLKAIEAKLESEIAKIKTEIAEVKTNTIRWVVGVGITATIVSITANFALISFLIDKLMK</sequence>
<keyword evidence="2" id="KW-1133">Transmembrane helix</keyword>
<keyword evidence="2" id="KW-0812">Transmembrane</keyword>
<feature type="transmembrane region" description="Helical" evidence="2">
    <location>
        <begin position="118"/>
        <end position="142"/>
    </location>
</feature>
<dbReference type="Proteomes" id="UP000029920">
    <property type="component" value="Unassembled WGS sequence"/>
</dbReference>
<dbReference type="AlphaFoldDB" id="A0A4U8UBS4"/>
<evidence type="ECO:0000256" key="1">
    <source>
        <dbReference type="SAM" id="Coils"/>
    </source>
</evidence>
<organism evidence="3 4">
    <name type="scientific">Helicobacter apodemus</name>
    <dbReference type="NCBI Taxonomy" id="135569"/>
    <lineage>
        <taxon>Bacteria</taxon>
        <taxon>Pseudomonadati</taxon>
        <taxon>Campylobacterota</taxon>
        <taxon>Epsilonproteobacteria</taxon>
        <taxon>Campylobacterales</taxon>
        <taxon>Helicobacteraceae</taxon>
        <taxon>Helicobacter</taxon>
    </lineage>
</organism>
<keyword evidence="1" id="KW-0175">Coiled coil</keyword>
<feature type="coiled-coil region" evidence="1">
    <location>
        <begin position="76"/>
        <end position="114"/>
    </location>
</feature>
<evidence type="ECO:0000313" key="4">
    <source>
        <dbReference type="Proteomes" id="UP000029920"/>
    </source>
</evidence>
<evidence type="ECO:0000313" key="3">
    <source>
        <dbReference type="EMBL" id="TLE13238.1"/>
    </source>
</evidence>
<dbReference type="EMBL" id="JRPC02000050">
    <property type="protein sequence ID" value="TLE13238.1"/>
    <property type="molecule type" value="Genomic_DNA"/>
</dbReference>
<proteinExistence type="predicted"/>
<protein>
    <submittedName>
        <fullName evidence="3">DUF1640 domain-containing protein</fullName>
    </submittedName>
</protein>